<dbReference type="VEuPathDB" id="VectorBase:CQUJHB003627"/>
<dbReference type="eggNOG" id="KOG3184">
    <property type="taxonomic scope" value="Eukaryota"/>
</dbReference>
<dbReference type="InParanoid" id="B0WPU6"/>
<dbReference type="EnsemblMetazoa" id="CPIJ009265-RA">
    <property type="protein sequence ID" value="CPIJ009265-PA"/>
    <property type="gene ID" value="CPIJ009265"/>
</dbReference>
<evidence type="ECO:0000313" key="4">
    <source>
        <dbReference type="EnsemblMetazoa" id="CPIJ009265-PA"/>
    </source>
</evidence>
<comment type="similarity">
    <text evidence="1">Belongs to the universal ribosomal protein uL30 family.</text>
</comment>
<gene>
    <name evidence="4" type="primary">6041473</name>
    <name evidence="3" type="ORF">CpipJ_CPIJ009265</name>
</gene>
<dbReference type="Pfam" id="PF00327">
    <property type="entry name" value="Ribosomal_L30"/>
    <property type="match status" value="1"/>
</dbReference>
<dbReference type="EMBL" id="DS232030">
    <property type="protein sequence ID" value="EDS32534.1"/>
    <property type="molecule type" value="Genomic_DNA"/>
</dbReference>
<dbReference type="Gene3D" id="3.30.1390.20">
    <property type="entry name" value="Ribosomal protein L30, ferredoxin-like fold domain"/>
    <property type="match status" value="1"/>
</dbReference>
<evidence type="ECO:0000259" key="2">
    <source>
        <dbReference type="Pfam" id="PF00327"/>
    </source>
</evidence>
<reference evidence="3" key="1">
    <citation type="submission" date="2007-03" db="EMBL/GenBank/DDBJ databases">
        <title>Annotation of Culex pipiens quinquefasciatus.</title>
        <authorList>
            <consortium name="The Broad Institute Genome Sequencing Platform"/>
            <person name="Atkinson P.W."/>
            <person name="Hemingway J."/>
            <person name="Christensen B.M."/>
            <person name="Higgs S."/>
            <person name="Kodira C."/>
            <person name="Hannick L."/>
            <person name="Megy K."/>
            <person name="O'Leary S."/>
            <person name="Pearson M."/>
            <person name="Haas B.J."/>
            <person name="Mauceli E."/>
            <person name="Wortman J.R."/>
            <person name="Lee N.H."/>
            <person name="Guigo R."/>
            <person name="Stanke M."/>
            <person name="Alvarado L."/>
            <person name="Amedeo P."/>
            <person name="Antoine C.H."/>
            <person name="Arensburger P."/>
            <person name="Bidwell S.L."/>
            <person name="Crawford M."/>
            <person name="Camaro F."/>
            <person name="Devon K."/>
            <person name="Engels R."/>
            <person name="Hammond M."/>
            <person name="Howarth C."/>
            <person name="Koehrsen M."/>
            <person name="Lawson D."/>
            <person name="Montgomery P."/>
            <person name="Nene V."/>
            <person name="Nusbaum C."/>
            <person name="Puiu D."/>
            <person name="Romero-Severson J."/>
            <person name="Severson D.W."/>
            <person name="Shumway M."/>
            <person name="Sisk P."/>
            <person name="Stolte C."/>
            <person name="Zeng Q."/>
            <person name="Eisenstadt E."/>
            <person name="Fraser-Liggett C."/>
            <person name="Strausberg R."/>
            <person name="Galagan J."/>
            <person name="Birren B."/>
            <person name="Collins F.H."/>
        </authorList>
    </citation>
    <scope>NUCLEOTIDE SEQUENCE [LARGE SCALE GENOMIC DNA]</scope>
    <source>
        <strain evidence="3">JHB</strain>
    </source>
</reference>
<evidence type="ECO:0000256" key="1">
    <source>
        <dbReference type="ARBA" id="ARBA00007594"/>
    </source>
</evidence>
<accession>B0WPU6</accession>
<dbReference type="GO" id="GO:0005840">
    <property type="term" value="C:ribosome"/>
    <property type="evidence" value="ECO:0007669"/>
    <property type="project" value="UniProtKB-KW"/>
</dbReference>
<proteinExistence type="inferred from homology"/>
<keyword evidence="3" id="KW-0689">Ribosomal protein</keyword>
<dbReference type="VEuPathDB" id="VectorBase:CPIJ009265"/>
<protein>
    <submittedName>
        <fullName evidence="3 4">60S ribosomal protein L7</fullName>
    </submittedName>
</protein>
<dbReference type="SUPFAM" id="SSF55129">
    <property type="entry name" value="Ribosomal protein L30p/L7e"/>
    <property type="match status" value="1"/>
</dbReference>
<evidence type="ECO:0000313" key="3">
    <source>
        <dbReference type="EMBL" id="EDS32534.1"/>
    </source>
</evidence>
<dbReference type="Proteomes" id="UP000002320">
    <property type="component" value="Unassembled WGS sequence"/>
</dbReference>
<reference evidence="4" key="2">
    <citation type="submission" date="2021-02" db="UniProtKB">
        <authorList>
            <consortium name="EnsemblMetazoa"/>
        </authorList>
    </citation>
    <scope>IDENTIFICATION</scope>
    <source>
        <strain evidence="4">JHB</strain>
    </source>
</reference>
<name>B0WPU6_CULQU</name>
<keyword evidence="3" id="KW-0687">Ribonucleoprotein</keyword>
<dbReference type="HOGENOM" id="CLU_1422771_0_0_1"/>
<evidence type="ECO:0000313" key="5">
    <source>
        <dbReference type="Proteomes" id="UP000002320"/>
    </source>
</evidence>
<dbReference type="InterPro" id="IPR016082">
    <property type="entry name" value="Ribosomal_uL30_ferredoxin-like"/>
</dbReference>
<dbReference type="InterPro" id="IPR036919">
    <property type="entry name" value="Ribo_uL30_ferredoxin-like_sf"/>
</dbReference>
<dbReference type="STRING" id="7176.B0WPU6"/>
<keyword evidence="5" id="KW-1185">Reference proteome</keyword>
<organism>
    <name type="scientific">Culex quinquefasciatus</name>
    <name type="common">Southern house mosquito</name>
    <name type="synonym">Culex pungens</name>
    <dbReference type="NCBI Taxonomy" id="7176"/>
    <lineage>
        <taxon>Eukaryota</taxon>
        <taxon>Metazoa</taxon>
        <taxon>Ecdysozoa</taxon>
        <taxon>Arthropoda</taxon>
        <taxon>Hexapoda</taxon>
        <taxon>Insecta</taxon>
        <taxon>Pterygota</taxon>
        <taxon>Neoptera</taxon>
        <taxon>Endopterygota</taxon>
        <taxon>Diptera</taxon>
        <taxon>Nematocera</taxon>
        <taxon>Culicoidea</taxon>
        <taxon>Culicidae</taxon>
        <taxon>Culicinae</taxon>
        <taxon>Culicini</taxon>
        <taxon>Culex</taxon>
        <taxon>Culex</taxon>
    </lineage>
</organism>
<feature type="domain" description="Large ribosomal subunit protein uL30-like ferredoxin-like fold" evidence="2">
    <location>
        <begin position="17"/>
        <end position="50"/>
    </location>
</feature>
<dbReference type="KEGG" id="cqu:CpipJ_CPIJ009265"/>
<sequence>MYIPAEPTVTFVIRGINKVRKVLQLFRLRQINNGIFIKLNKTTKIMLRIADSYGIRPLLHARNYTKIGVNGTYCLVFKTAKRMHPLAVDKLFRLFTVTQSGAAAAAAVLCLRSRMSKSRSHGWTHSLAEPGHNPDDNRFSKASGCCMIEQPLNRLQAPVAQRDVTCQVNIITLLVTLGGNAYDDCSRSSPN</sequence>
<dbReference type="AlphaFoldDB" id="B0WPU6"/>
<dbReference type="OrthoDB" id="28644at2759"/>